<feature type="binding site" evidence="10">
    <location>
        <position position="245"/>
    </location>
    <ligand>
        <name>sn-glycerol 3-phosphate</name>
        <dbReference type="ChEBI" id="CHEBI:57597"/>
    </ligand>
</feature>
<keyword evidence="5 10" id="KW-0418">Kinase</keyword>
<evidence type="ECO:0000256" key="7">
    <source>
        <dbReference type="ARBA" id="ARBA00022840"/>
    </source>
</evidence>
<feature type="binding site" evidence="10">
    <location>
        <position position="135"/>
    </location>
    <ligand>
        <name>sn-glycerol 3-phosphate</name>
        <dbReference type="ChEBI" id="CHEBI:57597"/>
    </ligand>
</feature>
<dbReference type="InterPro" id="IPR018484">
    <property type="entry name" value="FGGY_N"/>
</dbReference>
<dbReference type="PANTHER" id="PTHR10196">
    <property type="entry name" value="SUGAR KINASE"/>
    <property type="match status" value="1"/>
</dbReference>
<feature type="binding site" evidence="10">
    <location>
        <position position="135"/>
    </location>
    <ligand>
        <name>glycerol</name>
        <dbReference type="ChEBI" id="CHEBI:17754"/>
    </ligand>
</feature>
<feature type="binding site" evidence="10">
    <location>
        <position position="267"/>
    </location>
    <ligand>
        <name>ATP</name>
        <dbReference type="ChEBI" id="CHEBI:30616"/>
    </ligand>
</feature>
<feature type="binding site" evidence="10">
    <location>
        <position position="246"/>
    </location>
    <ligand>
        <name>glycerol</name>
        <dbReference type="ChEBI" id="CHEBI:17754"/>
    </ligand>
</feature>
<dbReference type="InterPro" id="IPR043129">
    <property type="entry name" value="ATPase_NBD"/>
</dbReference>
<dbReference type="Pfam" id="PF00370">
    <property type="entry name" value="FGGY_N"/>
    <property type="match status" value="1"/>
</dbReference>
<comment type="catalytic activity">
    <reaction evidence="8 10">
        <text>glycerol + ATP = sn-glycerol 3-phosphate + ADP + H(+)</text>
        <dbReference type="Rhea" id="RHEA:21644"/>
        <dbReference type="ChEBI" id="CHEBI:15378"/>
        <dbReference type="ChEBI" id="CHEBI:17754"/>
        <dbReference type="ChEBI" id="CHEBI:30616"/>
        <dbReference type="ChEBI" id="CHEBI:57597"/>
        <dbReference type="ChEBI" id="CHEBI:456216"/>
        <dbReference type="EC" id="2.7.1.30"/>
    </reaction>
</comment>
<sequence length="499" mass="53413">MTSTHVMALDAGTGSVRAILFRHDGSVEHIAQEEFEQHYPQPGWVEHDANDIWESQLRVAHRVLAESGVPASAIASIGITNQRETCVLWDPATGEPVHRALVWQDGRTAGYCDELIAAGHGSLVREATGLPIDTYFSGTKLRWLLDTVPGARERAAAGQLMAGTIDSWLIWKLTDGAAHVTDYSNASRTMLFNIGDLDWDESLLSLLDIPRAVLPSVRSSSEVYGLTGAWAGFDASIPVASATGDQQSALFGQACFEPGSVKATYGTGGSVMMNTGSTRVSSDAGLITTIAWGLDGTVTYALEGVFFGVGATIKWLRDELRVIDDVASTASLAASVPDTGGVYLIPGFTGLASPYWDQYARGTIFGLTPGTGRAELVRAALESMSYSYRDVIEAMTSESGTPLPELRVDGGAVANDFHLQFQADQLGVPVQRPRVTESTARGAAFLAGLAVGFWSSTAELRDTIDIERTFTPSMDPATRDALYAGWTRAVSRSLDWVAH</sequence>
<dbReference type="InterPro" id="IPR000577">
    <property type="entry name" value="Carb_kinase_FGGY"/>
</dbReference>
<comment type="caution">
    <text evidence="10">Lacks conserved residue(s) required for the propagation of feature annotation.</text>
</comment>
<dbReference type="GO" id="GO:0005524">
    <property type="term" value="F:ATP binding"/>
    <property type="evidence" value="ECO:0007669"/>
    <property type="project" value="UniProtKB-UniRule"/>
</dbReference>
<feature type="binding site" evidence="10">
    <location>
        <position position="267"/>
    </location>
    <ligand>
        <name>ADP</name>
        <dbReference type="ChEBI" id="CHEBI:456216"/>
    </ligand>
</feature>
<dbReference type="FunFam" id="3.30.420.40:FF:000007">
    <property type="entry name" value="Glycerol kinase"/>
    <property type="match status" value="1"/>
</dbReference>
<feature type="binding site" evidence="10">
    <location>
        <position position="83"/>
    </location>
    <ligand>
        <name>sn-glycerol 3-phosphate</name>
        <dbReference type="ChEBI" id="CHEBI:57597"/>
    </ligand>
</feature>
<dbReference type="GO" id="GO:0004370">
    <property type="term" value="F:glycerol kinase activity"/>
    <property type="evidence" value="ECO:0007669"/>
    <property type="project" value="UniProtKB-UniRule"/>
</dbReference>
<dbReference type="GO" id="GO:0019563">
    <property type="term" value="P:glycerol catabolic process"/>
    <property type="evidence" value="ECO:0007669"/>
    <property type="project" value="UniProtKB-UniRule"/>
</dbReference>
<feature type="binding site" evidence="10">
    <location>
        <position position="15"/>
    </location>
    <ligand>
        <name>ATP</name>
        <dbReference type="ChEBI" id="CHEBI:30616"/>
    </ligand>
</feature>
<feature type="binding site" evidence="10">
    <location>
        <position position="84"/>
    </location>
    <ligand>
        <name>glycerol</name>
        <dbReference type="ChEBI" id="CHEBI:17754"/>
    </ligand>
</feature>
<dbReference type="Gene3D" id="3.30.420.40">
    <property type="match status" value="2"/>
</dbReference>
<comment type="similarity">
    <text evidence="2 10 11">Belongs to the FGGY kinase family.</text>
</comment>
<name>A0A1X9LPR7_9MICO</name>
<dbReference type="InterPro" id="IPR018485">
    <property type="entry name" value="FGGY_C"/>
</dbReference>
<dbReference type="EMBL" id="CP020715">
    <property type="protein sequence ID" value="ARJ07107.1"/>
    <property type="molecule type" value="Genomic_DNA"/>
</dbReference>
<evidence type="ECO:0000256" key="11">
    <source>
        <dbReference type="RuleBase" id="RU003733"/>
    </source>
</evidence>
<dbReference type="InterPro" id="IPR005999">
    <property type="entry name" value="Glycerol_kin"/>
</dbReference>
<gene>
    <name evidence="10" type="primary">glpK</name>
    <name evidence="12" type="ORF">B5808_00745</name>
</gene>
<dbReference type="AlphaFoldDB" id="A0A1X9LPR7"/>
<feature type="binding site" evidence="10">
    <location>
        <position position="245"/>
    </location>
    <ligand>
        <name>glycerol</name>
        <dbReference type="ChEBI" id="CHEBI:17754"/>
    </ligand>
</feature>
<evidence type="ECO:0000313" key="12">
    <source>
        <dbReference type="EMBL" id="ARJ07107.1"/>
    </source>
</evidence>
<comment type="function">
    <text evidence="9 10">Key enzyme in the regulation of glycerol uptake and metabolism. Catalyzes the phosphorylation of glycerol to yield sn-glycerol 3-phosphate.</text>
</comment>
<dbReference type="GO" id="GO:0005829">
    <property type="term" value="C:cytosol"/>
    <property type="evidence" value="ECO:0007669"/>
    <property type="project" value="TreeGrafter"/>
</dbReference>
<organism evidence="12 13">
    <name type="scientific">Cnuibacter physcomitrellae</name>
    <dbReference type="NCBI Taxonomy" id="1619308"/>
    <lineage>
        <taxon>Bacteria</taxon>
        <taxon>Bacillati</taxon>
        <taxon>Actinomycetota</taxon>
        <taxon>Actinomycetes</taxon>
        <taxon>Micrococcales</taxon>
        <taxon>Microbacteriaceae</taxon>
        <taxon>Cnuibacter</taxon>
    </lineage>
</organism>
<feature type="binding site" evidence="10">
    <location>
        <position position="415"/>
    </location>
    <ligand>
        <name>ADP</name>
        <dbReference type="ChEBI" id="CHEBI:456216"/>
    </ligand>
</feature>
<evidence type="ECO:0000256" key="1">
    <source>
        <dbReference type="ARBA" id="ARBA00005190"/>
    </source>
</evidence>
<dbReference type="NCBIfam" id="NF000756">
    <property type="entry name" value="PRK00047.1"/>
    <property type="match status" value="1"/>
</dbReference>
<comment type="activity regulation">
    <text evidence="10">Inhibited by fructose 1,6-bisphosphate (FBP).</text>
</comment>
<evidence type="ECO:0000256" key="3">
    <source>
        <dbReference type="ARBA" id="ARBA00022679"/>
    </source>
</evidence>
<evidence type="ECO:0000313" key="13">
    <source>
        <dbReference type="Proteomes" id="UP000192775"/>
    </source>
</evidence>
<evidence type="ECO:0000256" key="9">
    <source>
        <dbReference type="ARBA" id="ARBA00054633"/>
    </source>
</evidence>
<dbReference type="KEGG" id="cphy:B5808_00745"/>
<feature type="binding site" evidence="10">
    <location>
        <position position="83"/>
    </location>
    <ligand>
        <name>glycerol</name>
        <dbReference type="ChEBI" id="CHEBI:17754"/>
    </ligand>
</feature>
<feature type="binding site" evidence="10">
    <location>
        <position position="13"/>
    </location>
    <ligand>
        <name>sn-glycerol 3-phosphate</name>
        <dbReference type="ChEBI" id="CHEBI:57597"/>
    </ligand>
</feature>
<feature type="binding site" evidence="10">
    <location>
        <position position="84"/>
    </location>
    <ligand>
        <name>sn-glycerol 3-phosphate</name>
        <dbReference type="ChEBI" id="CHEBI:57597"/>
    </ligand>
</feature>
<keyword evidence="3 10" id="KW-0808">Transferase</keyword>
<evidence type="ECO:0000256" key="8">
    <source>
        <dbReference type="ARBA" id="ARBA00052101"/>
    </source>
</evidence>
<evidence type="ECO:0000256" key="10">
    <source>
        <dbReference type="HAMAP-Rule" id="MF_00186"/>
    </source>
</evidence>
<keyword evidence="7 10" id="KW-0067">ATP-binding</keyword>
<evidence type="ECO:0000256" key="4">
    <source>
        <dbReference type="ARBA" id="ARBA00022741"/>
    </source>
</evidence>
<dbReference type="Pfam" id="PF02782">
    <property type="entry name" value="FGGY_C"/>
    <property type="match status" value="1"/>
</dbReference>
<feature type="binding site" evidence="10">
    <location>
        <position position="13"/>
    </location>
    <ligand>
        <name>ATP</name>
        <dbReference type="ChEBI" id="CHEBI:30616"/>
    </ligand>
</feature>
<feature type="binding site" evidence="10">
    <location>
        <position position="310"/>
    </location>
    <ligand>
        <name>ATP</name>
        <dbReference type="ChEBI" id="CHEBI:30616"/>
    </ligand>
</feature>
<dbReference type="InterPro" id="IPR018483">
    <property type="entry name" value="Carb_kinase_FGGY_CS"/>
</dbReference>
<dbReference type="UniPathway" id="UPA00618">
    <property type="reaction ID" value="UER00672"/>
</dbReference>
<keyword evidence="13" id="KW-1185">Reference proteome</keyword>
<proteinExistence type="inferred from homology"/>
<keyword evidence="6 10" id="KW-0319">Glycerol metabolism</keyword>
<dbReference type="SUPFAM" id="SSF53067">
    <property type="entry name" value="Actin-like ATPase domain"/>
    <property type="match status" value="2"/>
</dbReference>
<protein>
    <recommendedName>
        <fullName evidence="10">Glycerol kinase</fullName>
        <ecNumber evidence="10">2.7.1.30</ecNumber>
    </recommendedName>
    <alternativeName>
        <fullName evidence="10">ATP:glycerol 3-phosphotransferase</fullName>
    </alternativeName>
    <alternativeName>
        <fullName evidence="10">Glycerokinase</fullName>
        <shortName evidence="10">GK</shortName>
    </alternativeName>
</protein>
<dbReference type="PIRSF" id="PIRSF000538">
    <property type="entry name" value="GlpK"/>
    <property type="match status" value="1"/>
</dbReference>
<comment type="pathway">
    <text evidence="1 10">Polyol metabolism; glycerol degradation via glycerol kinase pathway; sn-glycerol 3-phosphate from glycerol: step 1/1.</text>
</comment>
<accession>A0A1X9LPR7</accession>
<dbReference type="Proteomes" id="UP000192775">
    <property type="component" value="Chromosome"/>
</dbReference>
<dbReference type="PROSITE" id="PS00445">
    <property type="entry name" value="FGGY_KINASES_2"/>
    <property type="match status" value="1"/>
</dbReference>
<dbReference type="NCBIfam" id="TIGR01311">
    <property type="entry name" value="glycerol_kin"/>
    <property type="match status" value="1"/>
</dbReference>
<evidence type="ECO:0000256" key="6">
    <source>
        <dbReference type="ARBA" id="ARBA00022798"/>
    </source>
</evidence>
<dbReference type="CDD" id="cd07786">
    <property type="entry name" value="FGGY_EcGK_like"/>
    <property type="match status" value="1"/>
</dbReference>
<feature type="binding site" evidence="10">
    <location>
        <position position="13"/>
    </location>
    <ligand>
        <name>ADP</name>
        <dbReference type="ChEBI" id="CHEBI:456216"/>
    </ligand>
</feature>
<reference evidence="12 13" key="1">
    <citation type="submission" date="2017-04" db="EMBL/GenBank/DDBJ databases">
        <authorList>
            <person name="Afonso C.L."/>
            <person name="Miller P.J."/>
            <person name="Scott M.A."/>
            <person name="Spackman E."/>
            <person name="Goraichik I."/>
            <person name="Dimitrov K.M."/>
            <person name="Suarez D.L."/>
            <person name="Swayne D.E."/>
        </authorList>
    </citation>
    <scope>NUCLEOTIDE SEQUENCE [LARGE SCALE GENOMIC DNA]</scope>
    <source>
        <strain evidence="13">XA(T)</strain>
    </source>
</reference>
<dbReference type="PANTHER" id="PTHR10196:SF69">
    <property type="entry name" value="GLYCEROL KINASE"/>
    <property type="match status" value="1"/>
</dbReference>
<feature type="binding site" evidence="10">
    <location>
        <position position="17"/>
    </location>
    <ligand>
        <name>ADP</name>
        <dbReference type="ChEBI" id="CHEBI:456216"/>
    </ligand>
</feature>
<feature type="binding site" evidence="10">
    <location>
        <position position="411"/>
    </location>
    <ligand>
        <name>ATP</name>
        <dbReference type="ChEBI" id="CHEBI:30616"/>
    </ligand>
</feature>
<dbReference type="STRING" id="1619308.B5808_00745"/>
<dbReference type="FunFam" id="3.30.420.40:FF:000008">
    <property type="entry name" value="Glycerol kinase"/>
    <property type="match status" value="1"/>
</dbReference>
<feature type="binding site" evidence="10">
    <location>
        <position position="411"/>
    </location>
    <ligand>
        <name>ADP</name>
        <dbReference type="ChEBI" id="CHEBI:456216"/>
    </ligand>
</feature>
<dbReference type="GO" id="GO:0006072">
    <property type="term" value="P:glycerol-3-phosphate metabolic process"/>
    <property type="evidence" value="ECO:0007669"/>
    <property type="project" value="InterPro"/>
</dbReference>
<dbReference type="RefSeq" id="WP_085021244.1">
    <property type="nucleotide sequence ID" value="NZ_BMHD01000001.1"/>
</dbReference>
<dbReference type="HAMAP" id="MF_00186">
    <property type="entry name" value="Glycerol_kin"/>
    <property type="match status" value="1"/>
</dbReference>
<feature type="binding site" evidence="10">
    <location>
        <position position="310"/>
    </location>
    <ligand>
        <name>ADP</name>
        <dbReference type="ChEBI" id="CHEBI:456216"/>
    </ligand>
</feature>
<dbReference type="EC" id="2.7.1.30" evidence="10"/>
<keyword evidence="4 10" id="KW-0547">Nucleotide-binding</keyword>
<evidence type="ECO:0000256" key="5">
    <source>
        <dbReference type="ARBA" id="ARBA00022777"/>
    </source>
</evidence>
<evidence type="ECO:0000256" key="2">
    <source>
        <dbReference type="ARBA" id="ARBA00009156"/>
    </source>
</evidence>